<dbReference type="Pfam" id="PF00266">
    <property type="entry name" value="Aminotran_5"/>
    <property type="match status" value="2"/>
</dbReference>
<dbReference type="KEGG" id="mis:MICPUN_89094"/>
<evidence type="ECO:0000259" key="2">
    <source>
        <dbReference type="Pfam" id="PF00266"/>
    </source>
</evidence>
<dbReference type="InParanoid" id="C1EJF7"/>
<proteinExistence type="predicted"/>
<organism evidence="3 4">
    <name type="scientific">Micromonas commoda (strain RCC299 / NOUM17 / CCMP2709)</name>
    <name type="common">Picoplanktonic green alga</name>
    <dbReference type="NCBI Taxonomy" id="296587"/>
    <lineage>
        <taxon>Eukaryota</taxon>
        <taxon>Viridiplantae</taxon>
        <taxon>Chlorophyta</taxon>
        <taxon>Mamiellophyceae</taxon>
        <taxon>Mamiellales</taxon>
        <taxon>Mamiellaceae</taxon>
        <taxon>Micromonas</taxon>
    </lineage>
</organism>
<feature type="domain" description="Aminotransferase class V" evidence="2">
    <location>
        <begin position="63"/>
        <end position="290"/>
    </location>
</feature>
<evidence type="ECO:0000256" key="1">
    <source>
        <dbReference type="SAM" id="MobiDB-lite"/>
    </source>
</evidence>
<dbReference type="EMBL" id="CP001334">
    <property type="protein sequence ID" value="ACO68176.1"/>
    <property type="molecule type" value="Genomic_DNA"/>
</dbReference>
<dbReference type="RefSeq" id="XP_002506918.1">
    <property type="nucleotide sequence ID" value="XM_002506872.1"/>
</dbReference>
<dbReference type="OrthoDB" id="420046at2759"/>
<dbReference type="InterPro" id="IPR000192">
    <property type="entry name" value="Aminotrans_V_dom"/>
</dbReference>
<evidence type="ECO:0000313" key="4">
    <source>
        <dbReference type="Proteomes" id="UP000002009"/>
    </source>
</evidence>
<dbReference type="InterPro" id="IPR015421">
    <property type="entry name" value="PyrdxlP-dep_Trfase_major"/>
</dbReference>
<protein>
    <recommendedName>
        <fullName evidence="2">Aminotransferase class V domain-containing protein</fullName>
    </recommendedName>
</protein>
<dbReference type="Proteomes" id="UP000002009">
    <property type="component" value="Chromosome 16"/>
</dbReference>
<feature type="region of interest" description="Disordered" evidence="1">
    <location>
        <begin position="9"/>
        <end position="35"/>
    </location>
</feature>
<name>C1EJF7_MICCC</name>
<dbReference type="OMA" id="LVCFPHC"/>
<dbReference type="Gene3D" id="3.40.640.10">
    <property type="entry name" value="Type I PLP-dependent aspartate aminotransferase-like (Major domain)"/>
    <property type="match status" value="1"/>
</dbReference>
<dbReference type="InterPro" id="IPR015422">
    <property type="entry name" value="PyrdxlP-dep_Trfase_small"/>
</dbReference>
<dbReference type="PANTHER" id="PTHR43586">
    <property type="entry name" value="CYSTEINE DESULFURASE"/>
    <property type="match status" value="1"/>
</dbReference>
<dbReference type="GeneID" id="8249707"/>
<dbReference type="PANTHER" id="PTHR43586:SF21">
    <property type="entry name" value="PYRIDOXAL PHOSPHATE (PLP)-DEPENDENT ASPARTATE AMINOTRANSFERASE SUPERFAMILY"/>
    <property type="match status" value="1"/>
</dbReference>
<keyword evidence="4" id="KW-1185">Reference proteome</keyword>
<feature type="domain" description="Aminotransferase class V" evidence="2">
    <location>
        <begin position="365"/>
        <end position="462"/>
    </location>
</feature>
<dbReference type="STRING" id="296587.C1EJF7"/>
<reference evidence="3 4" key="1">
    <citation type="journal article" date="2009" name="Science">
        <title>Green evolution and dynamic adaptations revealed by genomes of the marine picoeukaryotes Micromonas.</title>
        <authorList>
            <person name="Worden A.Z."/>
            <person name="Lee J.H."/>
            <person name="Mock T."/>
            <person name="Rouze P."/>
            <person name="Simmons M.P."/>
            <person name="Aerts A.L."/>
            <person name="Allen A.E."/>
            <person name="Cuvelier M.L."/>
            <person name="Derelle E."/>
            <person name="Everett M.V."/>
            <person name="Foulon E."/>
            <person name="Grimwood J."/>
            <person name="Gundlach H."/>
            <person name="Henrissat B."/>
            <person name="Napoli C."/>
            <person name="McDonald S.M."/>
            <person name="Parker M.S."/>
            <person name="Rombauts S."/>
            <person name="Salamov A."/>
            <person name="Von Dassow P."/>
            <person name="Badger J.H."/>
            <person name="Coutinho P.M."/>
            <person name="Demir E."/>
            <person name="Dubchak I."/>
            <person name="Gentemann C."/>
            <person name="Eikrem W."/>
            <person name="Gready J.E."/>
            <person name="John U."/>
            <person name="Lanier W."/>
            <person name="Lindquist E.A."/>
            <person name="Lucas S."/>
            <person name="Mayer K.F."/>
            <person name="Moreau H."/>
            <person name="Not F."/>
            <person name="Otillar R."/>
            <person name="Panaud O."/>
            <person name="Pangilinan J."/>
            <person name="Paulsen I."/>
            <person name="Piegu B."/>
            <person name="Poliakov A."/>
            <person name="Robbens S."/>
            <person name="Schmutz J."/>
            <person name="Toulza E."/>
            <person name="Wyss T."/>
            <person name="Zelensky A."/>
            <person name="Zhou K."/>
            <person name="Armbrust E.V."/>
            <person name="Bhattacharya D."/>
            <person name="Goodenough U.W."/>
            <person name="Van de Peer Y."/>
            <person name="Grigoriev I.V."/>
        </authorList>
    </citation>
    <scope>NUCLEOTIDE SEQUENCE [LARGE SCALE GENOMIC DNA]</scope>
    <source>
        <strain evidence="4">RCC299 / NOUM17</strain>
    </source>
</reference>
<accession>C1EJF7</accession>
<gene>
    <name evidence="3" type="ORF">MICPUN_89094</name>
</gene>
<dbReference type="AlphaFoldDB" id="C1EJF7"/>
<dbReference type="Gene3D" id="3.90.1150.10">
    <property type="entry name" value="Aspartate Aminotransferase, domain 1"/>
    <property type="match status" value="1"/>
</dbReference>
<evidence type="ECO:0000313" key="3">
    <source>
        <dbReference type="EMBL" id="ACO68176.1"/>
    </source>
</evidence>
<feature type="compositionally biased region" description="Basic and acidic residues" evidence="1">
    <location>
        <begin position="24"/>
        <end position="34"/>
    </location>
</feature>
<sequence>MNERYFSLYAKGKTPPGSSTPAAEARDAGDDAPPHRKWNHLPLDSIRAEFPALTDANHDGWAFMENAGGSQVPRRVADAVHHYMCNNYVQLGAGYPHSDRADATVHRAHQLVKTFAGVRPCSAGGAGGEVILGSSSTQLLATLASCFDVLHSVGDEIVVQRAGHEANIGPWVNLSKRSGAKLSWWYPGPNGGAGEIADLEQILTKDTKIVALCHVSNLLGEIIDLPRIVTVIRSRAARDCQIIVDGVAFAPHRPIEVDKWGVDWYAFSPYKVYGPHVGALFGSAKALELVTGPNHYFIDPKQVPYKFELGGCSHEACAGLVAMGGYLRSLDRAPHDLNIAGDLDPTRAECVAACEYMTRLEQTPQTVLAGYLSRMHERGFVRVIGPLTDDPNVRVPTFSFVPTTGGVTVASVVAAAHASKIAIRSGNMYGVRLLEDLNIDPEVGVVRVSLVHYNTEEEVAALITALNEVLLG</sequence>
<dbReference type="SUPFAM" id="SSF53383">
    <property type="entry name" value="PLP-dependent transferases"/>
    <property type="match status" value="1"/>
</dbReference>
<dbReference type="InterPro" id="IPR015424">
    <property type="entry name" value="PyrdxlP-dep_Trfase"/>
</dbReference>
<dbReference type="eggNOG" id="KOG1549">
    <property type="taxonomic scope" value="Eukaryota"/>
</dbReference>